<evidence type="ECO:0000256" key="1">
    <source>
        <dbReference type="ARBA" id="ARBA00004613"/>
    </source>
</evidence>
<proteinExistence type="inferred from homology"/>
<gene>
    <name evidence="10" type="ORF">CDAUBV1_LOCUS6668</name>
</gene>
<dbReference type="PANTHER" id="PTHR12738">
    <property type="entry name" value="NEUROENDOCRINE PROTEIN 7B2"/>
    <property type="match status" value="1"/>
</dbReference>
<keyword evidence="8" id="KW-0143">Chaperone</keyword>
<dbReference type="GO" id="GO:0046883">
    <property type="term" value="P:regulation of hormone secretion"/>
    <property type="evidence" value="ECO:0007669"/>
    <property type="project" value="TreeGrafter"/>
</dbReference>
<evidence type="ECO:0000256" key="6">
    <source>
        <dbReference type="ARBA" id="ARBA00022729"/>
    </source>
</evidence>
<keyword evidence="4" id="KW-0813">Transport</keyword>
<name>A0AAV2TBD4_CALDB</name>
<dbReference type="GO" id="GO:0007218">
    <property type="term" value="P:neuropeptide signaling pathway"/>
    <property type="evidence" value="ECO:0007669"/>
    <property type="project" value="InterPro"/>
</dbReference>
<evidence type="ECO:0000256" key="3">
    <source>
        <dbReference type="ARBA" id="ARBA00019589"/>
    </source>
</evidence>
<dbReference type="EMBL" id="CAXLJL010000156">
    <property type="protein sequence ID" value="CAL5133429.1"/>
    <property type="molecule type" value="Genomic_DNA"/>
</dbReference>
<comment type="caution">
    <text evidence="10">The sequence shown here is derived from an EMBL/GenBank/DDBJ whole genome shotgun (WGS) entry which is preliminary data.</text>
</comment>
<dbReference type="GO" id="GO:0030234">
    <property type="term" value="F:enzyme regulator activity"/>
    <property type="evidence" value="ECO:0007669"/>
    <property type="project" value="TreeGrafter"/>
</dbReference>
<dbReference type="PANTHER" id="PTHR12738:SF0">
    <property type="entry name" value="NEUROENDOCRINE PROTEIN 7B2"/>
    <property type="match status" value="1"/>
</dbReference>
<keyword evidence="7" id="KW-1015">Disulfide bond</keyword>
<evidence type="ECO:0000313" key="11">
    <source>
        <dbReference type="Proteomes" id="UP001497525"/>
    </source>
</evidence>
<dbReference type="InterPro" id="IPR007945">
    <property type="entry name" value="Secretogranin_V"/>
</dbReference>
<evidence type="ECO:0000256" key="2">
    <source>
        <dbReference type="ARBA" id="ARBA00006348"/>
    </source>
</evidence>
<protein>
    <recommendedName>
        <fullName evidence="3">Neuroendocrine protein 7B2</fullName>
    </recommendedName>
</protein>
<keyword evidence="6" id="KW-0732">Signal</keyword>
<organism evidence="10 11">
    <name type="scientific">Calicophoron daubneyi</name>
    <name type="common">Rumen fluke</name>
    <name type="synonym">Paramphistomum daubneyi</name>
    <dbReference type="NCBI Taxonomy" id="300641"/>
    <lineage>
        <taxon>Eukaryota</taxon>
        <taxon>Metazoa</taxon>
        <taxon>Spiralia</taxon>
        <taxon>Lophotrochozoa</taxon>
        <taxon>Platyhelminthes</taxon>
        <taxon>Trematoda</taxon>
        <taxon>Digenea</taxon>
        <taxon>Plagiorchiida</taxon>
        <taxon>Pronocephalata</taxon>
        <taxon>Paramphistomoidea</taxon>
        <taxon>Paramphistomidae</taxon>
        <taxon>Calicophoron</taxon>
    </lineage>
</organism>
<comment type="similarity">
    <text evidence="2">Belongs to the 7B2 family.</text>
</comment>
<evidence type="ECO:0000256" key="4">
    <source>
        <dbReference type="ARBA" id="ARBA00022448"/>
    </source>
</evidence>
<dbReference type="GO" id="GO:0005576">
    <property type="term" value="C:extracellular region"/>
    <property type="evidence" value="ECO:0007669"/>
    <property type="project" value="UniProtKB-SubCell"/>
</dbReference>
<evidence type="ECO:0000256" key="5">
    <source>
        <dbReference type="ARBA" id="ARBA00022525"/>
    </source>
</evidence>
<dbReference type="Pfam" id="PF05281">
    <property type="entry name" value="Secretogranin_V"/>
    <property type="match status" value="1"/>
</dbReference>
<dbReference type="GO" id="GO:0030141">
    <property type="term" value="C:secretory granule"/>
    <property type="evidence" value="ECO:0007669"/>
    <property type="project" value="InterPro"/>
</dbReference>
<evidence type="ECO:0000313" key="10">
    <source>
        <dbReference type="EMBL" id="CAL5133429.1"/>
    </source>
</evidence>
<reference evidence="10" key="1">
    <citation type="submission" date="2024-06" db="EMBL/GenBank/DDBJ databases">
        <authorList>
            <person name="Liu X."/>
            <person name="Lenzi L."/>
            <person name="Haldenby T S."/>
            <person name="Uol C."/>
        </authorList>
    </citation>
    <scope>NUCLEOTIDE SEQUENCE</scope>
</reference>
<sequence>MFLSTSQTLTRNFYLNARIRHTTQSSASFMIMRQCQVKFIGLIFATLVAFASARDYRGHSDGSSEANENWQDEFLPSNPRDQSFLDQIHSDEYRELYPLADDSLVSQSDFERPQRKGFIRELKNAEESAIIDGASFLQLEPTKTTGRKYHLGKDYKAVGQESAFKNTGRDYQNQNGDENKVPGKSREVGDWLNYVLLGASSQDANDDDDEEARLVFGNADGSYDVVQPFKNDKLPAYCDPPNPCPIGYDPDRLPTPCDSSTNYTMELNREWILQKVAVGECTCDTEHMESCSLPYAKSRPGSMYAKYANMRTQAFLDNPYMQGQKRKRLVPKKTYRPKLFDRNRYLNGKVLRSVVKKAIPRYPASPETM</sequence>
<keyword evidence="5" id="KW-0964">Secreted</keyword>
<dbReference type="AlphaFoldDB" id="A0AAV2TBD4"/>
<evidence type="ECO:0000256" key="7">
    <source>
        <dbReference type="ARBA" id="ARBA00023157"/>
    </source>
</evidence>
<comment type="subcellular location">
    <subcellularLocation>
        <location evidence="1">Secreted</location>
    </subcellularLocation>
</comment>
<evidence type="ECO:0000256" key="9">
    <source>
        <dbReference type="SAM" id="MobiDB-lite"/>
    </source>
</evidence>
<feature type="region of interest" description="Disordered" evidence="9">
    <location>
        <begin position="61"/>
        <end position="81"/>
    </location>
</feature>
<evidence type="ECO:0000256" key="8">
    <source>
        <dbReference type="ARBA" id="ARBA00023186"/>
    </source>
</evidence>
<accession>A0AAV2TBD4</accession>
<dbReference type="Proteomes" id="UP001497525">
    <property type="component" value="Unassembled WGS sequence"/>
</dbReference>